<dbReference type="OrthoDB" id="10632340at2759"/>
<evidence type="ECO:0000313" key="1">
    <source>
        <dbReference type="EMBL" id="CAP95218.1"/>
    </source>
</evidence>
<keyword evidence="2" id="KW-1185">Reference proteome</keyword>
<dbReference type="VEuPathDB" id="FungiDB:PCH_Pc21g03210"/>
<gene>
    <name evidence="1" type="ORF">Pc21g03210</name>
    <name evidence="1" type="ORF">PCH_Pc21g03210</name>
</gene>
<dbReference type="AlphaFoldDB" id="B6HKR9"/>
<protein>
    <submittedName>
        <fullName evidence="1">Uncharacterized protein</fullName>
    </submittedName>
</protein>
<proteinExistence type="predicted"/>
<evidence type="ECO:0000313" key="2">
    <source>
        <dbReference type="Proteomes" id="UP000000724"/>
    </source>
</evidence>
<dbReference type="EMBL" id="AM920436">
    <property type="protein sequence ID" value="CAP95218.1"/>
    <property type="molecule type" value="Genomic_DNA"/>
</dbReference>
<sequence length="258" mass="29190">MKSRGELFINDRWEGRTQIDIKDQSRGKTSRLPDTLAVEKMKFPNRKRDRGFPERAAQQSFKIWSDLKIGLFGVFPSSDENSPMIMPRIHRFVRGRGKRRSRRTAGLTGICSPNRMYPNRNFERLNAWRNQVRWRLAVTMQHVNTVDSRRYGKVEEKSTPTGERTVLFLLNSVRSWVEGSFPGTAEGLGTVSVASELLPDCPGALADKCSSSAIINLPPNTAYVIPFSSGVRGRLQSSKDLIGSLIELSNYSRKKKTV</sequence>
<name>B6HKR9_PENRW</name>
<reference evidence="1 2" key="1">
    <citation type="journal article" date="2008" name="Nat. Biotechnol.">
        <title>Genome sequencing and analysis of the filamentous fungus Penicillium chrysogenum.</title>
        <authorList>
            <person name="van den Berg M.A."/>
            <person name="Albang R."/>
            <person name="Albermann K."/>
            <person name="Badger J.H."/>
            <person name="Daran J.-M."/>
            <person name="Driessen A.J.M."/>
            <person name="Garcia-Estrada C."/>
            <person name="Fedorova N.D."/>
            <person name="Harris D.M."/>
            <person name="Heijne W.H.M."/>
            <person name="Joardar V.S."/>
            <person name="Kiel J.A.K.W."/>
            <person name="Kovalchuk A."/>
            <person name="Martin J.F."/>
            <person name="Nierman W.C."/>
            <person name="Nijland J.G."/>
            <person name="Pronk J.T."/>
            <person name="Roubos J.A."/>
            <person name="van der Klei I.J."/>
            <person name="van Peij N.N.M.E."/>
            <person name="Veenhuis M."/>
            <person name="von Doehren H."/>
            <person name="Wagner C."/>
            <person name="Wortman J.R."/>
            <person name="Bovenberg R.A.L."/>
        </authorList>
    </citation>
    <scope>NUCLEOTIDE SEQUENCE [LARGE SCALE GENOMIC DNA]</scope>
    <source>
        <strain evidence="2">ATCC 28089 / DSM 1075 / NRRL 1951 / Wisconsin 54-1255</strain>
    </source>
</reference>
<organism evidence="1 2">
    <name type="scientific">Penicillium rubens (strain ATCC 28089 / DSM 1075 / NRRL 1951 / Wisconsin 54-1255)</name>
    <name type="common">Penicillium chrysogenum</name>
    <dbReference type="NCBI Taxonomy" id="500485"/>
    <lineage>
        <taxon>Eukaryota</taxon>
        <taxon>Fungi</taxon>
        <taxon>Dikarya</taxon>
        <taxon>Ascomycota</taxon>
        <taxon>Pezizomycotina</taxon>
        <taxon>Eurotiomycetes</taxon>
        <taxon>Eurotiomycetidae</taxon>
        <taxon>Eurotiales</taxon>
        <taxon>Aspergillaceae</taxon>
        <taxon>Penicillium</taxon>
        <taxon>Penicillium chrysogenum species complex</taxon>
    </lineage>
</organism>
<dbReference type="HOGENOM" id="CLU_1078084_0_0_1"/>
<dbReference type="Proteomes" id="UP000000724">
    <property type="component" value="Contig Pc00c21"/>
</dbReference>
<accession>B6HKR9</accession>